<accession>A0ABQ9FDN3</accession>
<name>A0ABQ9FDN3_TEGGR</name>
<reference evidence="1 2" key="1">
    <citation type="submission" date="2022-12" db="EMBL/GenBank/DDBJ databases">
        <title>Chromosome-level genome of Tegillarca granosa.</title>
        <authorList>
            <person name="Kim J."/>
        </authorList>
    </citation>
    <scope>NUCLEOTIDE SEQUENCE [LARGE SCALE GENOMIC DNA]</scope>
    <source>
        <strain evidence="1">Teg-2019</strain>
        <tissue evidence="1">Adductor muscle</tissue>
    </source>
</reference>
<dbReference type="EMBL" id="JARBDR010000342">
    <property type="protein sequence ID" value="KAJ8313768.1"/>
    <property type="molecule type" value="Genomic_DNA"/>
</dbReference>
<sequence length="867" mass="104452">MVYSGEQLYLCYQYRMSSIDLRYGLLRRTDVSMLSVQNVFYRPKYRMSSIDLRYGFTLENSCVYVIFYRPKVWFTQETSCIYVISMVYSGEQLYSMLSVQNVFYRPKTLGMVYSGEQLYLCYQNRMSSIVFYRPKYKMSSIDLRYGLLRRTDVSMLSVQNVFYRPKYRMSSIDLRYGLLRRTDVSMLSVQNDFYRPKVWFTQETSCVYVIFYRPKVWFTQETSCIYVISMVYSGKQLYLCYQYRMSSIDLRYGLLKRTVVSMSSEQNVFYRPKTLGMVYSGEQLYLCYQNRMSSIVFYRPKSSIDLRYGLLRRTVVSMLSVQNVFYRPKYRMSSIDLRYGLLRRTDVSMLSVQNVFYRPKYRMSSIDLRYGLLRRTDVSMLSVQNVFYRPKNVFYRPKVWFTLENSCVYVIFYRPKVWFTQETSCIYVISMVYSGEQLYLCYQYRMSSIDLRYGLHRRTVVSMSSVQNVFYRPKTLGMVYSGEQLYLCYQNRMSSIVFYRPKSSIDLRYGLLRRTVVSMLSVQNVFYRPKYRMSSIDLRYGLLRRTDVSMLSVQNVFYRPKYRMSSIDLRYGLLRRTDVSMLSVQNVFYRPKNVFYRPKVWFTLENSCVYVIFYRPKVWFTQETSCIYVISMVYSGEQLYLCYQYRMSSIDLRYGLHRRTVVSMSSVQNVFYRPKTLGMVYSGEQLYLCYQNRMSSIVFYRPKYRMSFIDLMYGLLRRTVVSMLSVQNVFYRPKYRMSSIDLRYGLLRRPVVSMLSVQNVFYRPKNVFYRPKVWFTLENSCVYVIFYRPKVWFTQETSCIYVISMVYSGEQLYLCYQYRMSSIDLRYGLHRRTVVSMSSVQNVFYRPKVSFTQENSCIYVISTECLL</sequence>
<dbReference type="Proteomes" id="UP001217089">
    <property type="component" value="Unassembled WGS sequence"/>
</dbReference>
<proteinExistence type="predicted"/>
<gene>
    <name evidence="1" type="ORF">KUTeg_008329</name>
</gene>
<organism evidence="1 2">
    <name type="scientific">Tegillarca granosa</name>
    <name type="common">Malaysian cockle</name>
    <name type="synonym">Anadara granosa</name>
    <dbReference type="NCBI Taxonomy" id="220873"/>
    <lineage>
        <taxon>Eukaryota</taxon>
        <taxon>Metazoa</taxon>
        <taxon>Spiralia</taxon>
        <taxon>Lophotrochozoa</taxon>
        <taxon>Mollusca</taxon>
        <taxon>Bivalvia</taxon>
        <taxon>Autobranchia</taxon>
        <taxon>Pteriomorphia</taxon>
        <taxon>Arcoida</taxon>
        <taxon>Arcoidea</taxon>
        <taxon>Arcidae</taxon>
        <taxon>Tegillarca</taxon>
    </lineage>
</organism>
<evidence type="ECO:0000313" key="1">
    <source>
        <dbReference type="EMBL" id="KAJ8313768.1"/>
    </source>
</evidence>
<evidence type="ECO:0000313" key="2">
    <source>
        <dbReference type="Proteomes" id="UP001217089"/>
    </source>
</evidence>
<comment type="caution">
    <text evidence="1">The sequence shown here is derived from an EMBL/GenBank/DDBJ whole genome shotgun (WGS) entry which is preliminary data.</text>
</comment>
<protein>
    <submittedName>
        <fullName evidence="1">Uncharacterized protein</fullName>
    </submittedName>
</protein>
<keyword evidence="2" id="KW-1185">Reference proteome</keyword>